<dbReference type="PANTHER" id="PTHR35007:SF1">
    <property type="entry name" value="PILUS ASSEMBLY PROTEIN"/>
    <property type="match status" value="1"/>
</dbReference>
<proteinExistence type="predicted"/>
<dbReference type="PANTHER" id="PTHR35007">
    <property type="entry name" value="INTEGRAL MEMBRANE PROTEIN-RELATED"/>
    <property type="match status" value="1"/>
</dbReference>
<evidence type="ECO:0000256" key="5">
    <source>
        <dbReference type="ARBA" id="ARBA00023136"/>
    </source>
</evidence>
<evidence type="ECO:0000256" key="2">
    <source>
        <dbReference type="ARBA" id="ARBA00022475"/>
    </source>
</evidence>
<keyword evidence="4 6" id="KW-1133">Transmembrane helix</keyword>
<dbReference type="AlphaFoldDB" id="A0A4U0YQ56"/>
<dbReference type="GO" id="GO:0005886">
    <property type="term" value="C:plasma membrane"/>
    <property type="evidence" value="ECO:0007669"/>
    <property type="project" value="UniProtKB-SubCell"/>
</dbReference>
<evidence type="ECO:0000259" key="7">
    <source>
        <dbReference type="Pfam" id="PF00482"/>
    </source>
</evidence>
<feature type="transmembrane region" description="Helical" evidence="6">
    <location>
        <begin position="64"/>
        <end position="96"/>
    </location>
</feature>
<comment type="subcellular location">
    <subcellularLocation>
        <location evidence="1">Cell membrane</location>
        <topology evidence="1">Multi-pass membrane protein</topology>
    </subcellularLocation>
</comment>
<sequence length="291" mass="32915">MNIALLLCLLMLLGAVLLLRRSLREARSEQLVERLAEPQTAPQRMKLSRLQRDLLRSGLHMPSWLAVLVLMVWVLAILLALMAGGWLMLLIVLLLLPPVLLRLYMVWQYNRRLQRMISQMPQFLDHVIRSLKSGRTLGDGMLLSMENCQEPLHGAMARTRSAVQRGMPLAEAMEEFAELFEREEFHILAMGVAVNQRYGGNASELLGNLIGMIRDRDRAARQLRALTGETRISALVLGGLPVAMGGYIFLSNPQMLLNMWEQSGGRLVLMVALLMQVIGCYLLWRMMRSIG</sequence>
<comment type="caution">
    <text evidence="8">The sequence shown here is derived from an EMBL/GenBank/DDBJ whole genome shotgun (WGS) entry which is preliminary data.</text>
</comment>
<feature type="transmembrane region" description="Helical" evidence="6">
    <location>
        <begin position="265"/>
        <end position="284"/>
    </location>
</feature>
<evidence type="ECO:0000256" key="6">
    <source>
        <dbReference type="SAM" id="Phobius"/>
    </source>
</evidence>
<name>A0A4U0YQ56_9GAMM</name>
<keyword evidence="5 6" id="KW-0472">Membrane</keyword>
<dbReference type="Gene3D" id="1.20.81.30">
    <property type="entry name" value="Type II secretion system (T2SS), domain F"/>
    <property type="match status" value="1"/>
</dbReference>
<evidence type="ECO:0000313" key="8">
    <source>
        <dbReference type="EMBL" id="TKA92749.1"/>
    </source>
</evidence>
<reference evidence="8 9" key="1">
    <citation type="submission" date="2019-04" db="EMBL/GenBank/DDBJ databases">
        <title>Crypto-aerobic microbial life in anoxic (sulfidic) marine sediments.</title>
        <authorList>
            <person name="Bhattacharya S."/>
            <person name="Roy C."/>
            <person name="Mondal N."/>
            <person name="Sarkar J."/>
            <person name="Mandal S."/>
            <person name="Rameez M.J."/>
            <person name="Ghosh W."/>
        </authorList>
    </citation>
    <scope>NUCLEOTIDE SEQUENCE [LARGE SCALE GENOMIC DNA]</scope>
    <source>
        <strain evidence="8 9">SBBB</strain>
    </source>
</reference>
<dbReference type="InterPro" id="IPR018076">
    <property type="entry name" value="T2SS_GspF_dom"/>
</dbReference>
<dbReference type="Proteomes" id="UP000305198">
    <property type="component" value="Unassembled WGS sequence"/>
</dbReference>
<accession>A0A4U0YQ56</accession>
<dbReference type="Pfam" id="PF00482">
    <property type="entry name" value="T2SSF"/>
    <property type="match status" value="1"/>
</dbReference>
<feature type="transmembrane region" description="Helical" evidence="6">
    <location>
        <begin position="232"/>
        <end position="250"/>
    </location>
</feature>
<evidence type="ECO:0000256" key="4">
    <source>
        <dbReference type="ARBA" id="ARBA00022989"/>
    </source>
</evidence>
<organism evidence="8 9">
    <name type="scientific">Halopseudomonas bauzanensis</name>
    <dbReference type="NCBI Taxonomy" id="653930"/>
    <lineage>
        <taxon>Bacteria</taxon>
        <taxon>Pseudomonadati</taxon>
        <taxon>Pseudomonadota</taxon>
        <taxon>Gammaproteobacteria</taxon>
        <taxon>Pseudomonadales</taxon>
        <taxon>Pseudomonadaceae</taxon>
        <taxon>Halopseudomonas</taxon>
    </lineage>
</organism>
<dbReference type="RefSeq" id="WP_136868514.1">
    <property type="nucleotide sequence ID" value="NZ_SWAV01000001.1"/>
</dbReference>
<dbReference type="InterPro" id="IPR042094">
    <property type="entry name" value="T2SS_GspF_sf"/>
</dbReference>
<gene>
    <name evidence="8" type="ORF">FA869_00740</name>
</gene>
<feature type="domain" description="Type II secretion system protein GspF" evidence="7">
    <location>
        <begin position="123"/>
        <end position="248"/>
    </location>
</feature>
<dbReference type="EMBL" id="SWAV01000001">
    <property type="protein sequence ID" value="TKA92749.1"/>
    <property type="molecule type" value="Genomic_DNA"/>
</dbReference>
<protein>
    <submittedName>
        <fullName evidence="8">Type II secretion system protein F</fullName>
    </submittedName>
</protein>
<keyword evidence="3 6" id="KW-0812">Transmembrane</keyword>
<evidence type="ECO:0000313" key="9">
    <source>
        <dbReference type="Proteomes" id="UP000305198"/>
    </source>
</evidence>
<keyword evidence="2" id="KW-1003">Cell membrane</keyword>
<evidence type="ECO:0000256" key="1">
    <source>
        <dbReference type="ARBA" id="ARBA00004651"/>
    </source>
</evidence>
<evidence type="ECO:0000256" key="3">
    <source>
        <dbReference type="ARBA" id="ARBA00022692"/>
    </source>
</evidence>